<reference evidence="2" key="1">
    <citation type="submission" date="2022-12" db="EMBL/GenBank/DDBJ databases">
        <title>Reclassification of two methanogenic archaea species isolated from the Kolyma lowland permafrost.</title>
        <authorList>
            <person name="Trubitsyn V.E."/>
            <person name="Rivkina E.M."/>
            <person name="Shcherbakova V.A."/>
        </authorList>
    </citation>
    <scope>NUCLEOTIDE SEQUENCE</scope>
    <source>
        <strain evidence="2">M2</strain>
        <strain evidence="3">MK4</strain>
    </source>
</reference>
<dbReference type="Proteomes" id="UP001068021">
    <property type="component" value="Unassembled WGS sequence"/>
</dbReference>
<keyword evidence="1" id="KW-0472">Membrane</keyword>
<proteinExistence type="predicted"/>
<keyword evidence="1" id="KW-1133">Transmembrane helix</keyword>
<organism evidence="2 4">
    <name type="scientific">Methanobacterium veterum</name>
    <dbReference type="NCBI Taxonomy" id="408577"/>
    <lineage>
        <taxon>Archaea</taxon>
        <taxon>Methanobacteriati</taxon>
        <taxon>Methanobacteriota</taxon>
        <taxon>Methanomada group</taxon>
        <taxon>Methanobacteria</taxon>
        <taxon>Methanobacteriales</taxon>
        <taxon>Methanobacteriaceae</taxon>
        <taxon>Methanobacterium</taxon>
    </lineage>
</organism>
<evidence type="ECO:0000256" key="1">
    <source>
        <dbReference type="SAM" id="Phobius"/>
    </source>
</evidence>
<evidence type="ECO:0000313" key="2">
    <source>
        <dbReference type="EMBL" id="MCZ3367171.1"/>
    </source>
</evidence>
<comment type="caution">
    <text evidence="2">The sequence shown here is derived from an EMBL/GenBank/DDBJ whole genome shotgun (WGS) entry which is preliminary data.</text>
</comment>
<keyword evidence="4" id="KW-1185">Reference proteome</keyword>
<evidence type="ECO:0000313" key="4">
    <source>
        <dbReference type="Proteomes" id="UP001068021"/>
    </source>
</evidence>
<keyword evidence="1" id="KW-0812">Transmembrane</keyword>
<gene>
    <name evidence="3" type="ORF">O3H35_13615</name>
    <name evidence="2" type="ORF">O3H54_14875</name>
</gene>
<dbReference type="InterPro" id="IPR013783">
    <property type="entry name" value="Ig-like_fold"/>
</dbReference>
<dbReference type="Gene3D" id="2.60.40.10">
    <property type="entry name" value="Immunoglobulins"/>
    <property type="match status" value="1"/>
</dbReference>
<feature type="transmembrane region" description="Helical" evidence="1">
    <location>
        <begin position="264"/>
        <end position="283"/>
    </location>
</feature>
<protein>
    <submittedName>
        <fullName evidence="2">Carbohydrate-binding protein</fullName>
    </submittedName>
</protein>
<dbReference type="Proteomes" id="UP001074446">
    <property type="component" value="Unassembled WGS sequence"/>
</dbReference>
<dbReference type="AlphaFoldDB" id="A0A9E4ZXQ6"/>
<sequence length="299" mass="32877">MKKKFLSILLVAVYVLVLVLPVSGAGLLASPAKFNINLNSSQTFTGSVNVQNTGKGTLQVSIDKKREQNNGKITLFADDGIAQWISVDTTNITLNPGETKTINFKVTAPSTINYSDAFGVLVIKATPVSKQSSSNNGIAVVVKQGVELLIPLIVGLPGPITESIGLSGQDIPWLLLTYMPGNFNYHIKNNGTVMENVTADSQINGWFNNYNIKTSGKVYPGNDYYIQNTWTPDIYDFGVYTVETNLTYGQYNGTKTITQKDNMIVIPIWLIILILVILATWIMRKKGVKSPIVIQRRKE</sequence>
<evidence type="ECO:0000313" key="3">
    <source>
        <dbReference type="EMBL" id="MCZ3373681.1"/>
    </source>
</evidence>
<dbReference type="RefSeq" id="WP_048082430.1">
    <property type="nucleotide sequence ID" value="NZ_JAPVER010000020.1"/>
</dbReference>
<accession>A0A9E4ZXQ6</accession>
<dbReference type="EMBL" id="JAPVER010000020">
    <property type="protein sequence ID" value="MCZ3367171.1"/>
    <property type="molecule type" value="Genomic_DNA"/>
</dbReference>
<name>A0A9E4ZXQ6_9EURY</name>
<dbReference type="EMBL" id="JAPVES010000030">
    <property type="protein sequence ID" value="MCZ3373681.1"/>
    <property type="molecule type" value="Genomic_DNA"/>
</dbReference>